<accession>A0AAD1BW17</accession>
<evidence type="ECO:0000313" key="1">
    <source>
        <dbReference type="EMBL" id="BAU71976.1"/>
    </source>
</evidence>
<sequence length="67" mass="7370">MGHSASLRSLRAAFGRLVAWRAIRAHASPGPLRIRSCASRQYGGSPGVHREGRALRRGRARDMFISL</sequence>
<dbReference type="Proteomes" id="UP000218554">
    <property type="component" value="Chromosome"/>
</dbReference>
<reference evidence="2" key="1">
    <citation type="submission" date="2015-05" db="EMBL/GenBank/DDBJ databases">
        <title>Draft genome sequencing of a biphenyl-degrading bacterium, Pseudomonas balearica KF707 (=NBRC110670).</title>
        <authorList>
            <person name="Kimura N."/>
            <person name="Hirose J."/>
            <person name="Watanabe T."/>
            <person name="Suenaga H."/>
            <person name="Fujihara H."/>
            <person name="Noguchi M."/>
            <person name="Hashimoto M."/>
            <person name="Shimodaira J."/>
            <person name="Tsuchikane K."/>
            <person name="Hosoyama A."/>
            <person name="Yamazoe A."/>
            <person name="Fujita N."/>
            <person name="Furukawa K."/>
        </authorList>
    </citation>
    <scope>NUCLEOTIDE SEQUENCE [LARGE SCALE GENOMIC DNA]</scope>
    <source>
        <strain evidence="2">DSM 10086 / NBRC 110670 / KF707</strain>
    </source>
</reference>
<dbReference type="KEGG" id="pfuw:KF707C_2880"/>
<evidence type="ECO:0000313" key="2">
    <source>
        <dbReference type="Proteomes" id="UP000218554"/>
    </source>
</evidence>
<dbReference type="AlphaFoldDB" id="A0AAD1BW17"/>
<protein>
    <submittedName>
        <fullName evidence="1">Uncharacterized protein</fullName>
    </submittedName>
</protein>
<gene>
    <name evidence="1" type="ORF">KF707C_2880</name>
</gene>
<proteinExistence type="predicted"/>
<dbReference type="EMBL" id="AP014862">
    <property type="protein sequence ID" value="BAU71976.1"/>
    <property type="molecule type" value="Genomic_DNA"/>
</dbReference>
<keyword evidence="2" id="KW-1185">Reference proteome</keyword>
<reference evidence="1 2" key="2">
    <citation type="journal article" date="2017" name="Int. J. Syst. Evol. Microbiol.">
        <title>Pseudomonas furukawaii sp. nov., a polychlorinated biphenyl-degrading bacterium isolated from biphenyl-contaminated soil in Japan.</title>
        <authorList>
            <person name="Kimura N."/>
            <person name="Watanabe T."/>
            <person name="Suenaga H."/>
            <person name="Fujihara H."/>
            <person name="Futagami T."/>
            <person name="Goto M."/>
            <person name="Hanada S."/>
            <person name="Hirose J."/>
        </authorList>
    </citation>
    <scope>NUCLEOTIDE SEQUENCE [LARGE SCALE GENOMIC DNA]</scope>
    <source>
        <strain evidence="2">DSM 10086 / NBRC 110670 / KF707</strain>
    </source>
</reference>
<name>A0AAD1BW17_METFU</name>
<organism evidence="1 2">
    <name type="scientific">Metapseudomonas furukawaii</name>
    <name type="common">Pseudomonas furukawaii</name>
    <dbReference type="NCBI Taxonomy" id="1149133"/>
    <lineage>
        <taxon>Bacteria</taxon>
        <taxon>Pseudomonadati</taxon>
        <taxon>Pseudomonadota</taxon>
        <taxon>Gammaproteobacteria</taxon>
        <taxon>Pseudomonadales</taxon>
        <taxon>Pseudomonadaceae</taxon>
        <taxon>Metapseudomonas</taxon>
    </lineage>
</organism>